<evidence type="ECO:0000313" key="2">
    <source>
        <dbReference type="EMBL" id="AWI08587.1"/>
    </source>
</evidence>
<gene>
    <name evidence="2" type="ORF">CKA38_04345</name>
</gene>
<organism evidence="2 3">
    <name type="scientific">Ereboglobus luteus</name>
    <dbReference type="NCBI Taxonomy" id="1796921"/>
    <lineage>
        <taxon>Bacteria</taxon>
        <taxon>Pseudomonadati</taxon>
        <taxon>Verrucomicrobiota</taxon>
        <taxon>Opitutia</taxon>
        <taxon>Opitutales</taxon>
        <taxon>Opitutaceae</taxon>
        <taxon>Ereboglobus</taxon>
    </lineage>
</organism>
<evidence type="ECO:0000256" key="1">
    <source>
        <dbReference type="SAM" id="Phobius"/>
    </source>
</evidence>
<protein>
    <submittedName>
        <fullName evidence="2">Uncharacterized protein</fullName>
    </submittedName>
</protein>
<accession>A0A2U8E159</accession>
<keyword evidence="1" id="KW-0472">Membrane</keyword>
<keyword evidence="1" id="KW-0812">Transmembrane</keyword>
<name>A0A2U8E159_9BACT</name>
<keyword evidence="3" id="KW-1185">Reference proteome</keyword>
<feature type="transmembrane region" description="Helical" evidence="1">
    <location>
        <begin position="42"/>
        <end position="62"/>
    </location>
</feature>
<reference evidence="2 3" key="1">
    <citation type="journal article" date="2018" name="Syst. Appl. Microbiol.">
        <title>Ereboglobus luteus gen. nov. sp. nov. from cockroach guts, and new insights into the oxygen relationship of the genera Opitutus and Didymococcus (Verrucomicrobia: Opitutaceae).</title>
        <authorList>
            <person name="Tegtmeier D."/>
            <person name="Belitz A."/>
            <person name="Radek R."/>
            <person name="Heimerl T."/>
            <person name="Brune A."/>
        </authorList>
    </citation>
    <scope>NUCLEOTIDE SEQUENCE [LARGE SCALE GENOMIC DNA]</scope>
    <source>
        <strain evidence="2 3">Ho45</strain>
    </source>
</reference>
<sequence>MKTDLPRTLKISRRPFVSFAVALAPLLVLAAVLFNQRGFQPVILFLALIPVVLYAAVITIVFSQRITIHPDGIETVTLFRFRRFVRFSEIIRTEIDQPTGRDRPVLAHIHTKNAQDPVVALRLKALAPEDAAWLCALPELKSAQPST</sequence>
<keyword evidence="1" id="KW-1133">Transmembrane helix</keyword>
<dbReference type="Proteomes" id="UP000244896">
    <property type="component" value="Chromosome"/>
</dbReference>
<proteinExistence type="predicted"/>
<dbReference type="RefSeq" id="WP_108824395.1">
    <property type="nucleotide sequence ID" value="NZ_CP023004.1"/>
</dbReference>
<dbReference type="KEGG" id="elut:CKA38_04345"/>
<evidence type="ECO:0000313" key="3">
    <source>
        <dbReference type="Proteomes" id="UP000244896"/>
    </source>
</evidence>
<dbReference type="AlphaFoldDB" id="A0A2U8E159"/>
<dbReference type="EMBL" id="CP023004">
    <property type="protein sequence ID" value="AWI08587.1"/>
    <property type="molecule type" value="Genomic_DNA"/>
</dbReference>
<feature type="transmembrane region" description="Helical" evidence="1">
    <location>
        <begin position="16"/>
        <end position="36"/>
    </location>
</feature>